<dbReference type="Proteomes" id="UP000078070">
    <property type="component" value="Chromosome"/>
</dbReference>
<dbReference type="PANTHER" id="PTHR11717:SF7">
    <property type="entry name" value="LOW MOLECULAR WEIGHT PHOSPHOTYROSINE PROTEIN PHOSPHATASE"/>
    <property type="match status" value="1"/>
</dbReference>
<dbReference type="CDD" id="cd16343">
    <property type="entry name" value="LMWPTP"/>
    <property type="match status" value="1"/>
</dbReference>
<dbReference type="SMART" id="SM00226">
    <property type="entry name" value="LMWPc"/>
    <property type="match status" value="1"/>
</dbReference>
<feature type="active site" description="Nucleophile" evidence="5">
    <location>
        <position position="13"/>
    </location>
</feature>
<evidence type="ECO:0000256" key="3">
    <source>
        <dbReference type="ARBA" id="ARBA00022801"/>
    </source>
</evidence>
<feature type="active site" evidence="5">
    <location>
        <position position="19"/>
    </location>
</feature>
<dbReference type="InterPro" id="IPR050438">
    <property type="entry name" value="LMW_PTPase"/>
</dbReference>
<evidence type="ECO:0000259" key="6">
    <source>
        <dbReference type="SMART" id="SM00226"/>
    </source>
</evidence>
<gene>
    <name evidence="7" type="ORF">A8C75_09170</name>
</gene>
<protein>
    <recommendedName>
        <fullName evidence="2">protein-tyrosine-phosphatase</fullName>
        <ecNumber evidence="2">3.1.3.48</ecNumber>
    </recommendedName>
</protein>
<dbReference type="EC" id="3.1.3.48" evidence="2"/>
<dbReference type="InterPro" id="IPR017867">
    <property type="entry name" value="Tyr_phospatase_low_mol_wt"/>
</dbReference>
<sequence length="164" mass="17302">MSCEKSVRILLVCLGNICRSPTAHGVLEHRLRAAGLDWVTVDSAGTAAYHQGNAPDARATAAAARRNVPLAHLRARQVVAADFETFDLILAMDAQNLADLRAQAPAGSLASVRLFMDFAKGLGTEVPDPYYGGAAGFEQVLDRVEAASDGLIGQLRSGAWQGAE</sequence>
<dbReference type="OrthoDB" id="9784339at2"/>
<keyword evidence="8" id="KW-1185">Reference proteome</keyword>
<dbReference type="AlphaFoldDB" id="A0A1A9EXL8"/>
<dbReference type="Pfam" id="PF01451">
    <property type="entry name" value="LMWPc"/>
    <property type="match status" value="1"/>
</dbReference>
<accession>A0A1A9EXL8</accession>
<evidence type="ECO:0000313" key="8">
    <source>
        <dbReference type="Proteomes" id="UP000078070"/>
    </source>
</evidence>
<dbReference type="InterPro" id="IPR036196">
    <property type="entry name" value="Ptyr_pPase_sf"/>
</dbReference>
<dbReference type="PANTHER" id="PTHR11717">
    <property type="entry name" value="LOW MOLECULAR WEIGHT PROTEIN TYROSINE PHOSPHATASE"/>
    <property type="match status" value="1"/>
</dbReference>
<evidence type="ECO:0000256" key="5">
    <source>
        <dbReference type="PIRSR" id="PIRSR617867-1"/>
    </source>
</evidence>
<dbReference type="EMBL" id="CP015839">
    <property type="protein sequence ID" value="ANG62635.1"/>
    <property type="molecule type" value="Genomic_DNA"/>
</dbReference>
<dbReference type="STRING" id="1821621.A8C75_09170"/>
<dbReference type="GO" id="GO:0004725">
    <property type="term" value="F:protein tyrosine phosphatase activity"/>
    <property type="evidence" value="ECO:0007669"/>
    <property type="project" value="UniProtKB-EC"/>
</dbReference>
<evidence type="ECO:0000256" key="1">
    <source>
        <dbReference type="ARBA" id="ARBA00011063"/>
    </source>
</evidence>
<reference evidence="8" key="1">
    <citation type="submission" date="2016-05" db="EMBL/GenBank/DDBJ databases">
        <authorList>
            <person name="Baek K."/>
            <person name="Yang S.-J."/>
        </authorList>
    </citation>
    <scope>NUCLEOTIDE SEQUENCE [LARGE SCALE GENOMIC DNA]</scope>
    <source>
        <strain evidence="8">ST58-10</strain>
    </source>
</reference>
<proteinExistence type="inferred from homology"/>
<evidence type="ECO:0000256" key="4">
    <source>
        <dbReference type="ARBA" id="ARBA00022912"/>
    </source>
</evidence>
<evidence type="ECO:0000313" key="7">
    <source>
        <dbReference type="EMBL" id="ANG62635.1"/>
    </source>
</evidence>
<dbReference type="Gene3D" id="3.40.50.2300">
    <property type="match status" value="1"/>
</dbReference>
<organism evidence="7 8">
    <name type="scientific">Marinobacterium aestuarii</name>
    <dbReference type="NCBI Taxonomy" id="1821621"/>
    <lineage>
        <taxon>Bacteria</taxon>
        <taxon>Pseudomonadati</taxon>
        <taxon>Pseudomonadota</taxon>
        <taxon>Gammaproteobacteria</taxon>
        <taxon>Oceanospirillales</taxon>
        <taxon>Oceanospirillaceae</taxon>
        <taxon>Marinobacterium</taxon>
    </lineage>
</organism>
<dbReference type="SUPFAM" id="SSF52788">
    <property type="entry name" value="Phosphotyrosine protein phosphatases I"/>
    <property type="match status" value="1"/>
</dbReference>
<dbReference type="PRINTS" id="PR00719">
    <property type="entry name" value="LMWPTPASE"/>
</dbReference>
<feature type="active site" description="Proton donor" evidence="5">
    <location>
        <position position="128"/>
    </location>
</feature>
<dbReference type="RefSeq" id="WP_067381063.1">
    <property type="nucleotide sequence ID" value="NZ_CP015839.1"/>
</dbReference>
<dbReference type="InterPro" id="IPR023485">
    <property type="entry name" value="Ptyr_pPase"/>
</dbReference>
<evidence type="ECO:0000256" key="2">
    <source>
        <dbReference type="ARBA" id="ARBA00013064"/>
    </source>
</evidence>
<dbReference type="KEGG" id="mars:A8C75_09170"/>
<name>A0A1A9EXL8_9GAMM</name>
<keyword evidence="3" id="KW-0378">Hydrolase</keyword>
<feature type="domain" description="Phosphotyrosine protein phosphatase I" evidence="6">
    <location>
        <begin position="7"/>
        <end position="154"/>
    </location>
</feature>
<keyword evidence="4" id="KW-0904">Protein phosphatase</keyword>
<reference evidence="7 8" key="2">
    <citation type="journal article" date="2018" name="Int. J. Syst. Evol. Microbiol.">
        <title>Marinobacterium aestuarii sp. nov., a benzene-degrading marine bacterium isolated from estuary sediment.</title>
        <authorList>
            <person name="Bae S.S."/>
            <person name="Jung J."/>
            <person name="Chung D."/>
            <person name="Baek K."/>
        </authorList>
    </citation>
    <scope>NUCLEOTIDE SEQUENCE [LARGE SCALE GENOMIC DNA]</scope>
    <source>
        <strain evidence="7 8">ST58-10</strain>
    </source>
</reference>
<comment type="similarity">
    <text evidence="1">Belongs to the low molecular weight phosphotyrosine protein phosphatase family.</text>
</comment>